<proteinExistence type="predicted"/>
<dbReference type="Pfam" id="PF05904">
    <property type="entry name" value="DUF863"/>
    <property type="match status" value="3"/>
</dbReference>
<name>A0A1J3DNV2_NOCCA</name>
<organism evidence="2">
    <name type="scientific">Noccaea caerulescens</name>
    <name type="common">Alpine penny-cress</name>
    <name type="synonym">Thlaspi caerulescens</name>
    <dbReference type="NCBI Taxonomy" id="107243"/>
    <lineage>
        <taxon>Eukaryota</taxon>
        <taxon>Viridiplantae</taxon>
        <taxon>Streptophyta</taxon>
        <taxon>Embryophyta</taxon>
        <taxon>Tracheophyta</taxon>
        <taxon>Spermatophyta</taxon>
        <taxon>Magnoliopsida</taxon>
        <taxon>eudicotyledons</taxon>
        <taxon>Gunneridae</taxon>
        <taxon>Pentapetalae</taxon>
        <taxon>rosids</taxon>
        <taxon>malvids</taxon>
        <taxon>Brassicales</taxon>
        <taxon>Brassicaceae</taxon>
        <taxon>Coluteocarpeae</taxon>
        <taxon>Noccaea</taxon>
    </lineage>
</organism>
<sequence length="890" mass="97630">MVHCESFLPSMRDHSEDSNSCNWSMYGGDKNLPYGQQYQNGFSMRPAPESYSGNERDVLKQTMLEHEAVFKNQVHELHRLYRTQKSLMDEVKGKTFLDHMNQSEHTPESAIKRELPGFLLGNSMCGEGSSSQACNVPMQNGISSKDDEVFEVRPVTVKRKMFDLQLPADEYLDTDGENTSCPPYKQSKAGKEVGGKLFFERGSGSHQNGSSLVMKNPNGLTDLNEPVQCQEPVPVPSSRDLISLYGRNMAHAQSQWLEKNTSFMGLEAGHGKSTPRNKLCMPSHSAQTLSNSAFQPLGYPSTDHRRLSGEWEARQRNPEVSYDSYVESSVASNAPSLHHGYRPEYVRPWSHWIPSWDNPSGSSVQKPLPLQTNPFLNINPQARADSSSGMRSHDFGGPYQGFSSGSKETAFNYPSGTYNHLNNGPKGTVTNGSLSEALKHRSLETFQGPRKQEGSTGLPWIKPKPSNKSETINGGLDLNASANQFMDGSDVGDSSNGLRSVSYSNGANLGQVHMAGPQSSRKILGFPISQKHSICGEHPPLIPSSVCLADQSRGVTTLVKRNLDINLPCEASVSEAVVMDKKEGKKAATSRHYIDLNLCASEDEDFSLSTNPRVERKATTLINLEAPPTLESEEEAGDSVDELIKAAAEAIVTISLSCHCRTTDESASSSTNAVAEDPLSWFVNTIASCGNDLDKKIDACLEARDCEGGREECSSGEFDYFEAMTLNLPQTKEEDYMPAPLVPEYLKFDGTDSMGVTANRPRRGQARRGRPRRDFQRDILPGLASLSRLQVTEDLQMFGGLMKATGYNWSSGVARRSSNRGGSSRGRKRLVSNIDIAPVCSSLAQPTNNNNSVQMVGLEDRSLTGWGNATRRPRRQRCPAGTSSPTVILT</sequence>
<gene>
    <name evidence="2" type="ORF">GA_TR16866_c0_g1_i1_g.54123</name>
</gene>
<evidence type="ECO:0000313" key="2">
    <source>
        <dbReference type="EMBL" id="JAU21643.1"/>
    </source>
</evidence>
<accession>A0A1J3DNV2</accession>
<dbReference type="AlphaFoldDB" id="A0A1J3DNV2"/>
<feature type="compositionally biased region" description="Basic residues" evidence="1">
    <location>
        <begin position="760"/>
        <end position="771"/>
    </location>
</feature>
<dbReference type="InterPro" id="IPR008581">
    <property type="entry name" value="DUF863_pln"/>
</dbReference>
<dbReference type="EMBL" id="GEVI01010677">
    <property type="protein sequence ID" value="JAU21643.1"/>
    <property type="molecule type" value="Transcribed_RNA"/>
</dbReference>
<evidence type="ECO:0000256" key="1">
    <source>
        <dbReference type="SAM" id="MobiDB-lite"/>
    </source>
</evidence>
<feature type="region of interest" description="Disordered" evidence="1">
    <location>
        <begin position="752"/>
        <end position="772"/>
    </location>
</feature>
<dbReference type="PANTHER" id="PTHR33167">
    <property type="entry name" value="TRANSCRIPTION FACTOR, PUTATIVE (DUF863)-RELATED"/>
    <property type="match status" value="1"/>
</dbReference>
<feature type="region of interest" description="Disordered" evidence="1">
    <location>
        <begin position="864"/>
        <end position="890"/>
    </location>
</feature>
<dbReference type="PANTHER" id="PTHR33167:SF4">
    <property type="entry name" value="TRANSCRIPTION FACTOR, PUTATIVE (DUF863)-RELATED"/>
    <property type="match status" value="1"/>
</dbReference>
<feature type="compositionally biased region" description="Polar residues" evidence="1">
    <location>
        <begin position="881"/>
        <end position="890"/>
    </location>
</feature>
<protein>
    <submittedName>
        <fullName evidence="2">Uncharacterized protein</fullName>
    </submittedName>
</protein>
<reference evidence="2" key="1">
    <citation type="submission" date="2016-07" db="EMBL/GenBank/DDBJ databases">
        <title>De novo transcriptome assembly of four accessions of the metal hyperaccumulator plant Noccaea caerulescens.</title>
        <authorList>
            <person name="Blande D."/>
            <person name="Halimaa P."/>
            <person name="Tervahauta A.I."/>
            <person name="Aarts M.G."/>
            <person name="Karenlampi S.O."/>
        </authorList>
    </citation>
    <scope>NUCLEOTIDE SEQUENCE</scope>
</reference>
<feature type="region of interest" description="Disordered" evidence="1">
    <location>
        <begin position="448"/>
        <end position="467"/>
    </location>
</feature>